<dbReference type="InterPro" id="IPR008490">
    <property type="entry name" value="Transposase_InsH_N"/>
</dbReference>
<dbReference type="PANTHER" id="PTHR33408:SF4">
    <property type="entry name" value="TRANSPOSASE DDE DOMAIN-CONTAINING PROTEIN"/>
    <property type="match status" value="1"/>
</dbReference>
<evidence type="ECO:0000313" key="4">
    <source>
        <dbReference type="Proteomes" id="UP000249375"/>
    </source>
</evidence>
<reference evidence="3 4" key="1">
    <citation type="submission" date="2018-11" db="EMBL/GenBank/DDBJ databases">
        <authorList>
            <person name="Na S.W."/>
            <person name="Baik M."/>
        </authorList>
    </citation>
    <scope>NUCLEOTIDE SEQUENCE [LARGE SCALE GENOMIC DNA]</scope>
    <source>
        <strain evidence="3 4">E39</strain>
    </source>
</reference>
<feature type="domain" description="Transposase InsH N-terminal" evidence="2">
    <location>
        <begin position="21"/>
        <end position="116"/>
    </location>
</feature>
<dbReference type="OrthoDB" id="1121830at2"/>
<evidence type="ECO:0000256" key="1">
    <source>
        <dbReference type="SAM" id="Coils"/>
    </source>
</evidence>
<gene>
    <name evidence="3" type="ORF">C7Y71_004100</name>
</gene>
<accession>A0A5P8E5I4</accession>
<evidence type="ECO:0000313" key="3">
    <source>
        <dbReference type="EMBL" id="QFQ12265.1"/>
    </source>
</evidence>
<keyword evidence="4" id="KW-1185">Reference proteome</keyword>
<organism evidence="3 4">
    <name type="scientific">Pseudoprevotella muciniphila</name>
    <dbReference type="NCBI Taxonomy" id="2133944"/>
    <lineage>
        <taxon>Bacteria</taxon>
        <taxon>Pseudomonadati</taxon>
        <taxon>Bacteroidota</taxon>
        <taxon>Bacteroidia</taxon>
        <taxon>Bacteroidales</taxon>
        <taxon>Prevotellaceae</taxon>
        <taxon>Pseudoprevotella</taxon>
    </lineage>
</organism>
<sequence>MNMTELQEMQPVSGVLSQTVNFEGLLDRDNKARVIDVMVDKFADAPDVEALYTKGGNHRGRPATPLAALLKIWVYGWINGIETSRALAIEVKRNVELMFMLRSVNPAQHSISDFRRDEHAVIHAFFEYVRSFSEEAWLIIAAEDSALGERARRVEFSTVVEVINALKALDENALLGAEDRDTSSQIANLWDMEIERLNEKVEKLKRQKARLNERLKKLTQK</sequence>
<dbReference type="AlphaFoldDB" id="A0A5P8E5I4"/>
<dbReference type="PANTHER" id="PTHR33408">
    <property type="entry name" value="TRANSPOSASE"/>
    <property type="match status" value="1"/>
</dbReference>
<feature type="coiled-coil region" evidence="1">
    <location>
        <begin position="187"/>
        <end position="221"/>
    </location>
</feature>
<dbReference type="KEGG" id="alq:C7Y71_004100"/>
<protein>
    <submittedName>
        <fullName evidence="3">Transposase</fullName>
    </submittedName>
</protein>
<dbReference type="Proteomes" id="UP000249375">
    <property type="component" value="Chromosome"/>
</dbReference>
<name>A0A5P8E5I4_9BACT</name>
<proteinExistence type="predicted"/>
<keyword evidence="1" id="KW-0175">Coiled coil</keyword>
<dbReference type="Pfam" id="PF05598">
    <property type="entry name" value="DUF772"/>
    <property type="match status" value="1"/>
</dbReference>
<dbReference type="EMBL" id="CP033459">
    <property type="protein sequence ID" value="QFQ12265.1"/>
    <property type="molecule type" value="Genomic_DNA"/>
</dbReference>
<evidence type="ECO:0000259" key="2">
    <source>
        <dbReference type="Pfam" id="PF05598"/>
    </source>
</evidence>